<gene>
    <name evidence="1" type="ORF">ACFO4O_11200</name>
</gene>
<evidence type="ECO:0000313" key="2">
    <source>
        <dbReference type="Proteomes" id="UP001595897"/>
    </source>
</evidence>
<sequence length="76" mass="8282">MRAKVVEVNFSASKNWLFKLRTSDGDECFIMNEPTYKELGIKSPINRSILDSADVGGSFIVSTIDASGIKVVISAN</sequence>
<proteinExistence type="predicted"/>
<organism evidence="1 2">
    <name type="scientific">Glaciecola siphonariae</name>
    <dbReference type="NCBI Taxonomy" id="521012"/>
    <lineage>
        <taxon>Bacteria</taxon>
        <taxon>Pseudomonadati</taxon>
        <taxon>Pseudomonadota</taxon>
        <taxon>Gammaproteobacteria</taxon>
        <taxon>Alteromonadales</taxon>
        <taxon>Alteromonadaceae</taxon>
        <taxon>Glaciecola</taxon>
    </lineage>
</organism>
<evidence type="ECO:0000313" key="1">
    <source>
        <dbReference type="EMBL" id="MFC4700727.1"/>
    </source>
</evidence>
<dbReference type="EMBL" id="JBHSGU010000004">
    <property type="protein sequence ID" value="MFC4700727.1"/>
    <property type="molecule type" value="Genomic_DNA"/>
</dbReference>
<keyword evidence="2" id="KW-1185">Reference proteome</keyword>
<dbReference type="RefSeq" id="WP_382408536.1">
    <property type="nucleotide sequence ID" value="NZ_JBHSGU010000004.1"/>
</dbReference>
<name>A0ABV9LW20_9ALTE</name>
<evidence type="ECO:0008006" key="3">
    <source>
        <dbReference type="Google" id="ProtNLM"/>
    </source>
</evidence>
<accession>A0ABV9LW20</accession>
<reference evidence="2" key="1">
    <citation type="journal article" date="2019" name="Int. J. Syst. Evol. Microbiol.">
        <title>The Global Catalogue of Microorganisms (GCM) 10K type strain sequencing project: providing services to taxonomists for standard genome sequencing and annotation.</title>
        <authorList>
            <consortium name="The Broad Institute Genomics Platform"/>
            <consortium name="The Broad Institute Genome Sequencing Center for Infectious Disease"/>
            <person name="Wu L."/>
            <person name="Ma J."/>
        </authorList>
    </citation>
    <scope>NUCLEOTIDE SEQUENCE [LARGE SCALE GENOMIC DNA]</scope>
    <source>
        <strain evidence="2">KACC 12507</strain>
    </source>
</reference>
<protein>
    <recommendedName>
        <fullName evidence="3">DUF1508 domain-containing protein</fullName>
    </recommendedName>
</protein>
<comment type="caution">
    <text evidence="1">The sequence shown here is derived from an EMBL/GenBank/DDBJ whole genome shotgun (WGS) entry which is preliminary data.</text>
</comment>
<dbReference type="Proteomes" id="UP001595897">
    <property type="component" value="Unassembled WGS sequence"/>
</dbReference>